<dbReference type="NCBIfam" id="NF033573">
    <property type="entry name" value="transpos_IS200"/>
    <property type="match status" value="1"/>
</dbReference>
<sequence>MWSTKHRYQVLTGEVQLRCRDLLRQTRNAQDVQVLKGVVRKDHIHLHVSYLPALSKSDLVRRLKGRSAQRLLQEFPELKRRYWGGHCWGIGYGA</sequence>
<dbReference type="EMBL" id="BAABDK010000026">
    <property type="protein sequence ID" value="GAA4045169.1"/>
    <property type="molecule type" value="Genomic_DNA"/>
</dbReference>
<dbReference type="PANTHER" id="PTHR33360:SF2">
    <property type="entry name" value="TRANSPOSASE FOR INSERTION SEQUENCE ELEMENT IS200"/>
    <property type="match status" value="1"/>
</dbReference>
<dbReference type="InterPro" id="IPR002686">
    <property type="entry name" value="Transposase_17"/>
</dbReference>
<dbReference type="Proteomes" id="UP001501469">
    <property type="component" value="Unassembled WGS sequence"/>
</dbReference>
<evidence type="ECO:0000313" key="3">
    <source>
        <dbReference type="Proteomes" id="UP001501469"/>
    </source>
</evidence>
<keyword evidence="3" id="KW-1185">Reference proteome</keyword>
<evidence type="ECO:0000313" key="2">
    <source>
        <dbReference type="EMBL" id="GAA4045169.1"/>
    </source>
</evidence>
<reference evidence="3" key="1">
    <citation type="journal article" date="2019" name="Int. J. Syst. Evol. Microbiol.">
        <title>The Global Catalogue of Microorganisms (GCM) 10K type strain sequencing project: providing services to taxonomists for standard genome sequencing and annotation.</title>
        <authorList>
            <consortium name="The Broad Institute Genomics Platform"/>
            <consortium name="The Broad Institute Genome Sequencing Center for Infectious Disease"/>
            <person name="Wu L."/>
            <person name="Ma J."/>
        </authorList>
    </citation>
    <scope>NUCLEOTIDE SEQUENCE [LARGE SCALE GENOMIC DNA]</scope>
    <source>
        <strain evidence="3">JCM 17225</strain>
    </source>
</reference>
<organism evidence="2 3">
    <name type="scientific">Hymenobacter glaciei</name>
    <dbReference type="NCBI Taxonomy" id="877209"/>
    <lineage>
        <taxon>Bacteria</taxon>
        <taxon>Pseudomonadati</taxon>
        <taxon>Bacteroidota</taxon>
        <taxon>Cytophagia</taxon>
        <taxon>Cytophagales</taxon>
        <taxon>Hymenobacteraceae</taxon>
        <taxon>Hymenobacter</taxon>
    </lineage>
</organism>
<dbReference type="PANTHER" id="PTHR33360">
    <property type="entry name" value="TRANSPOSASE FOR INSERTION SEQUENCE ELEMENT IS200"/>
    <property type="match status" value="1"/>
</dbReference>
<accession>A0ABP7UJI8</accession>
<dbReference type="InterPro" id="IPR036515">
    <property type="entry name" value="Transposase_17_sf"/>
</dbReference>
<dbReference type="SUPFAM" id="SSF143422">
    <property type="entry name" value="Transposase IS200-like"/>
    <property type="match status" value="1"/>
</dbReference>
<dbReference type="Gene3D" id="3.30.70.1290">
    <property type="entry name" value="Transposase IS200-like"/>
    <property type="match status" value="1"/>
</dbReference>
<gene>
    <name evidence="2" type="ORF">GCM10022409_34010</name>
</gene>
<evidence type="ECO:0000259" key="1">
    <source>
        <dbReference type="SMART" id="SM01321"/>
    </source>
</evidence>
<dbReference type="SMART" id="SM01321">
    <property type="entry name" value="Y1_Tnp"/>
    <property type="match status" value="1"/>
</dbReference>
<comment type="caution">
    <text evidence="2">The sequence shown here is derived from an EMBL/GenBank/DDBJ whole genome shotgun (WGS) entry which is preliminary data.</text>
</comment>
<protein>
    <recommendedName>
        <fullName evidence="1">Transposase IS200-like domain-containing protein</fullName>
    </recommendedName>
</protein>
<feature type="domain" description="Transposase IS200-like" evidence="1">
    <location>
        <begin position="1"/>
        <end position="94"/>
    </location>
</feature>
<dbReference type="Pfam" id="PF01797">
    <property type="entry name" value="Y1_Tnp"/>
    <property type="match status" value="1"/>
</dbReference>
<name>A0ABP7UJI8_9BACT</name>
<proteinExistence type="predicted"/>